<dbReference type="GO" id="GO:0140359">
    <property type="term" value="F:ABC-type transporter activity"/>
    <property type="evidence" value="ECO:0007669"/>
    <property type="project" value="InterPro"/>
</dbReference>
<dbReference type="SUPFAM" id="SSF90123">
    <property type="entry name" value="ABC transporter transmembrane region"/>
    <property type="match status" value="1"/>
</dbReference>
<dbReference type="InterPro" id="IPR036640">
    <property type="entry name" value="ABC1_TM_sf"/>
</dbReference>
<proteinExistence type="predicted"/>
<dbReference type="InterPro" id="IPR011527">
    <property type="entry name" value="ABC1_TM_dom"/>
</dbReference>
<comment type="caution">
    <text evidence="9">The sequence shown here is derived from an EMBL/GenBank/DDBJ whole genome shotgun (WGS) entry which is preliminary data.</text>
</comment>
<dbReference type="InterPro" id="IPR050173">
    <property type="entry name" value="ABC_transporter_C-like"/>
</dbReference>
<dbReference type="EMBL" id="JAPWTK010000090">
    <property type="protein sequence ID" value="KAJ8951071.1"/>
    <property type="molecule type" value="Genomic_DNA"/>
</dbReference>
<keyword evidence="10" id="KW-1185">Reference proteome</keyword>
<keyword evidence="6 7" id="KW-0472">Membrane</keyword>
<dbReference type="AlphaFoldDB" id="A0AAV8YJJ3"/>
<gene>
    <name evidence="9" type="ORF">NQ318_003769</name>
</gene>
<evidence type="ECO:0000256" key="3">
    <source>
        <dbReference type="ARBA" id="ARBA00022741"/>
    </source>
</evidence>
<evidence type="ECO:0000313" key="9">
    <source>
        <dbReference type="EMBL" id="KAJ8951071.1"/>
    </source>
</evidence>
<keyword evidence="1" id="KW-0813">Transport</keyword>
<dbReference type="PROSITE" id="PS50929">
    <property type="entry name" value="ABC_TM1F"/>
    <property type="match status" value="1"/>
</dbReference>
<evidence type="ECO:0000256" key="6">
    <source>
        <dbReference type="ARBA" id="ARBA00023136"/>
    </source>
</evidence>
<protein>
    <recommendedName>
        <fullName evidence="8">ABC transmembrane type-1 domain-containing protein</fullName>
    </recommendedName>
</protein>
<keyword evidence="4" id="KW-0067">ATP-binding</keyword>
<evidence type="ECO:0000259" key="8">
    <source>
        <dbReference type="PROSITE" id="PS50929"/>
    </source>
</evidence>
<reference evidence="9" key="1">
    <citation type="journal article" date="2023" name="Insect Mol. Biol.">
        <title>Genome sequencing provides insights into the evolution of gene families encoding plant cell wall-degrading enzymes in longhorned beetles.</title>
        <authorList>
            <person name="Shin N.R."/>
            <person name="Okamura Y."/>
            <person name="Kirsch R."/>
            <person name="Pauchet Y."/>
        </authorList>
    </citation>
    <scope>NUCLEOTIDE SEQUENCE</scope>
    <source>
        <strain evidence="9">AMC_N1</strain>
    </source>
</reference>
<feature type="transmembrane region" description="Helical" evidence="7">
    <location>
        <begin position="86"/>
        <end position="108"/>
    </location>
</feature>
<dbReference type="Pfam" id="PF00664">
    <property type="entry name" value="ABC_membrane"/>
    <property type="match status" value="1"/>
</dbReference>
<dbReference type="GO" id="GO:0005524">
    <property type="term" value="F:ATP binding"/>
    <property type="evidence" value="ECO:0007669"/>
    <property type="project" value="UniProtKB-KW"/>
</dbReference>
<evidence type="ECO:0000313" key="10">
    <source>
        <dbReference type="Proteomes" id="UP001162162"/>
    </source>
</evidence>
<dbReference type="Proteomes" id="UP001162162">
    <property type="component" value="Unassembled WGS sequence"/>
</dbReference>
<dbReference type="PANTHER" id="PTHR24223:SF415">
    <property type="entry name" value="FI20190P1"/>
    <property type="match status" value="1"/>
</dbReference>
<evidence type="ECO:0000256" key="7">
    <source>
        <dbReference type="SAM" id="Phobius"/>
    </source>
</evidence>
<organism evidence="9 10">
    <name type="scientific">Aromia moschata</name>
    <dbReference type="NCBI Taxonomy" id="1265417"/>
    <lineage>
        <taxon>Eukaryota</taxon>
        <taxon>Metazoa</taxon>
        <taxon>Ecdysozoa</taxon>
        <taxon>Arthropoda</taxon>
        <taxon>Hexapoda</taxon>
        <taxon>Insecta</taxon>
        <taxon>Pterygota</taxon>
        <taxon>Neoptera</taxon>
        <taxon>Endopterygota</taxon>
        <taxon>Coleoptera</taxon>
        <taxon>Polyphaga</taxon>
        <taxon>Cucujiformia</taxon>
        <taxon>Chrysomeloidea</taxon>
        <taxon>Cerambycidae</taxon>
        <taxon>Cerambycinae</taxon>
        <taxon>Callichromatini</taxon>
        <taxon>Aromia</taxon>
    </lineage>
</organism>
<feature type="domain" description="ABC transmembrane type-1" evidence="8">
    <location>
        <begin position="64"/>
        <end position="136"/>
    </location>
</feature>
<evidence type="ECO:0000256" key="4">
    <source>
        <dbReference type="ARBA" id="ARBA00022840"/>
    </source>
</evidence>
<evidence type="ECO:0000256" key="5">
    <source>
        <dbReference type="ARBA" id="ARBA00022989"/>
    </source>
</evidence>
<accession>A0AAV8YJJ3</accession>
<keyword evidence="3" id="KW-0547">Nucleotide-binding</keyword>
<evidence type="ECO:0000256" key="2">
    <source>
        <dbReference type="ARBA" id="ARBA00022692"/>
    </source>
</evidence>
<keyword evidence="2 7" id="KW-0812">Transmembrane</keyword>
<sequence>MPLFPTLLCRTQQEELRHSQGAIVINDTLPNSNASNIEIYNMHGQILNPNYHEYVLSGTSSKSFIDDLYESVAVNTSVYSILKTDIAMYIYGVLIIAAIVFTLGRSLLFFKVTMMSSKTLHAKMFHSLLQAPMRFF</sequence>
<dbReference type="Gene3D" id="1.20.1560.10">
    <property type="entry name" value="ABC transporter type 1, transmembrane domain"/>
    <property type="match status" value="1"/>
</dbReference>
<evidence type="ECO:0000256" key="1">
    <source>
        <dbReference type="ARBA" id="ARBA00022448"/>
    </source>
</evidence>
<dbReference type="GO" id="GO:0016020">
    <property type="term" value="C:membrane"/>
    <property type="evidence" value="ECO:0007669"/>
    <property type="project" value="InterPro"/>
</dbReference>
<name>A0AAV8YJJ3_9CUCU</name>
<keyword evidence="5 7" id="KW-1133">Transmembrane helix</keyword>
<dbReference type="PANTHER" id="PTHR24223">
    <property type="entry name" value="ATP-BINDING CASSETTE SUB-FAMILY C"/>
    <property type="match status" value="1"/>
</dbReference>